<proteinExistence type="inferred from homology"/>
<protein>
    <recommendedName>
        <fullName evidence="9">ATP-dependent dethiobiotin synthetase BioD</fullName>
        <ecNumber evidence="9">6.3.3.3</ecNumber>
    </recommendedName>
    <alternativeName>
        <fullName evidence="9">DTB synthetase</fullName>
        <shortName evidence="9">DTBS</shortName>
    </alternativeName>
    <alternativeName>
        <fullName evidence="9">Dethiobiotin synthase</fullName>
    </alternativeName>
</protein>
<reference evidence="10" key="1">
    <citation type="journal article" date="2021" name="Microorganisms">
        <title>Phylogenomic Reconstruction and Metabolic Potential of the Genus Aminobacter.</title>
        <authorList>
            <person name="Artuso I."/>
            <person name="Turrini P."/>
            <person name="Pirolo M."/>
            <person name="Lugli G.A."/>
            <person name="Ventura M."/>
            <person name="Visca P."/>
        </authorList>
    </citation>
    <scope>NUCLEOTIDE SEQUENCE</scope>
    <source>
        <strain evidence="10">LMG 26462</strain>
    </source>
</reference>
<dbReference type="HAMAP" id="MF_00336">
    <property type="entry name" value="BioD"/>
    <property type="match status" value="1"/>
</dbReference>
<name>A0A9X1A6D0_9HYPH</name>
<feature type="binding site" evidence="9">
    <location>
        <position position="17"/>
    </location>
    <ligand>
        <name>Mg(2+)</name>
        <dbReference type="ChEBI" id="CHEBI:18420"/>
    </ligand>
</feature>
<evidence type="ECO:0000313" key="10">
    <source>
        <dbReference type="EMBL" id="MBT1154063.1"/>
    </source>
</evidence>
<keyword evidence="11" id="KW-1185">Reference proteome</keyword>
<comment type="catalytic activity">
    <reaction evidence="9">
        <text>(7R,8S)-7,8-diammoniononanoate + CO2 + ATP = (4R,5S)-dethiobiotin + ADP + phosphate + 3 H(+)</text>
        <dbReference type="Rhea" id="RHEA:15805"/>
        <dbReference type="ChEBI" id="CHEBI:15378"/>
        <dbReference type="ChEBI" id="CHEBI:16526"/>
        <dbReference type="ChEBI" id="CHEBI:30616"/>
        <dbReference type="ChEBI" id="CHEBI:43474"/>
        <dbReference type="ChEBI" id="CHEBI:149469"/>
        <dbReference type="ChEBI" id="CHEBI:149473"/>
        <dbReference type="ChEBI" id="CHEBI:456216"/>
        <dbReference type="EC" id="6.3.3.3"/>
    </reaction>
</comment>
<dbReference type="PIRSF" id="PIRSF006755">
    <property type="entry name" value="DTB_synth"/>
    <property type="match status" value="1"/>
</dbReference>
<feature type="active site" evidence="9">
    <location>
        <position position="33"/>
    </location>
</feature>
<comment type="function">
    <text evidence="9">Catalyzes a mechanistically unusual reaction, the ATP-dependent insertion of CO2 between the N7 and N8 nitrogen atoms of 7,8-diaminopelargonic acid (DAPA, also called 7,8-diammoniononanoate) to form a ureido ring.</text>
</comment>
<dbReference type="EC" id="6.3.3.3" evidence="9"/>
<keyword evidence="3 9" id="KW-0479">Metal-binding</keyword>
<evidence type="ECO:0000256" key="9">
    <source>
        <dbReference type="HAMAP-Rule" id="MF_00336"/>
    </source>
</evidence>
<dbReference type="Gene3D" id="3.40.50.300">
    <property type="entry name" value="P-loop containing nucleotide triphosphate hydrolases"/>
    <property type="match status" value="1"/>
</dbReference>
<evidence type="ECO:0000256" key="6">
    <source>
        <dbReference type="ARBA" id="ARBA00022840"/>
    </source>
</evidence>
<evidence type="ECO:0000256" key="5">
    <source>
        <dbReference type="ARBA" id="ARBA00022756"/>
    </source>
</evidence>
<evidence type="ECO:0000256" key="8">
    <source>
        <dbReference type="ARBA" id="ARBA00047386"/>
    </source>
</evidence>
<feature type="binding site" evidence="9">
    <location>
        <begin position="184"/>
        <end position="186"/>
    </location>
    <ligand>
        <name>ATP</name>
        <dbReference type="ChEBI" id="CHEBI:30616"/>
    </ligand>
</feature>
<dbReference type="InterPro" id="IPR004472">
    <property type="entry name" value="DTB_synth_BioD"/>
</dbReference>
<dbReference type="EMBL" id="JAFLWW010000001">
    <property type="protein sequence ID" value="MBT1154063.1"/>
    <property type="molecule type" value="Genomic_DNA"/>
</dbReference>
<feature type="binding site" evidence="9">
    <location>
        <position position="100"/>
    </location>
    <ligand>
        <name>Mg(2+)</name>
        <dbReference type="ChEBI" id="CHEBI:18420"/>
    </ligand>
</feature>
<keyword evidence="1 9" id="KW-0963">Cytoplasm</keyword>
<keyword evidence="4 9" id="KW-0547">Nucleotide-binding</keyword>
<evidence type="ECO:0000256" key="4">
    <source>
        <dbReference type="ARBA" id="ARBA00022741"/>
    </source>
</evidence>
<dbReference type="GO" id="GO:0009102">
    <property type="term" value="P:biotin biosynthetic process"/>
    <property type="evidence" value="ECO:0007669"/>
    <property type="project" value="UniProtKB-UniRule"/>
</dbReference>
<dbReference type="PANTHER" id="PTHR43210:SF2">
    <property type="entry name" value="ATP-DEPENDENT DETHIOBIOTIN SYNTHETASE BIOD 2"/>
    <property type="match status" value="1"/>
</dbReference>
<evidence type="ECO:0000256" key="2">
    <source>
        <dbReference type="ARBA" id="ARBA00022598"/>
    </source>
</evidence>
<dbReference type="NCBIfam" id="TIGR00347">
    <property type="entry name" value="bioD"/>
    <property type="match status" value="1"/>
</dbReference>
<comment type="caution">
    <text evidence="10">The sequence shown here is derived from an EMBL/GenBank/DDBJ whole genome shotgun (WGS) entry which is preliminary data.</text>
</comment>
<keyword evidence="7 9" id="KW-0460">Magnesium</keyword>
<dbReference type="AlphaFoldDB" id="A0A9X1A6D0"/>
<comment type="catalytic activity">
    <reaction evidence="8">
        <text>(7R,8S)-8-amino-7-(carboxyamino)nonanoate + ATP = (4R,5S)-dethiobiotin + ADP + phosphate + H(+)</text>
        <dbReference type="Rhea" id="RHEA:63684"/>
        <dbReference type="ChEBI" id="CHEBI:15378"/>
        <dbReference type="ChEBI" id="CHEBI:30616"/>
        <dbReference type="ChEBI" id="CHEBI:43474"/>
        <dbReference type="ChEBI" id="CHEBI:149470"/>
        <dbReference type="ChEBI" id="CHEBI:149473"/>
        <dbReference type="ChEBI" id="CHEBI:456216"/>
    </reaction>
</comment>
<reference evidence="10" key="2">
    <citation type="submission" date="2021-03" db="EMBL/GenBank/DDBJ databases">
        <authorList>
            <person name="Artuso I."/>
            <person name="Turrini P."/>
            <person name="Pirolo M."/>
            <person name="Lugli G.A."/>
            <person name="Ventura M."/>
            <person name="Visca P."/>
        </authorList>
    </citation>
    <scope>NUCLEOTIDE SEQUENCE</scope>
    <source>
        <strain evidence="10">LMG 26462</strain>
    </source>
</reference>
<feature type="binding site" evidence="9">
    <location>
        <position position="37"/>
    </location>
    <ligand>
        <name>substrate</name>
    </ligand>
</feature>
<dbReference type="SUPFAM" id="SSF52540">
    <property type="entry name" value="P-loop containing nucleoside triphosphate hydrolases"/>
    <property type="match status" value="1"/>
</dbReference>
<dbReference type="RefSeq" id="WP_214385073.1">
    <property type="nucleotide sequence ID" value="NZ_JAFLWW010000001.1"/>
</dbReference>
<dbReference type="GO" id="GO:0004141">
    <property type="term" value="F:dethiobiotin synthase activity"/>
    <property type="evidence" value="ECO:0007669"/>
    <property type="project" value="UniProtKB-UniRule"/>
</dbReference>
<dbReference type="PANTHER" id="PTHR43210">
    <property type="entry name" value="DETHIOBIOTIN SYNTHETASE"/>
    <property type="match status" value="1"/>
</dbReference>
<dbReference type="CDD" id="cd03109">
    <property type="entry name" value="DTBS"/>
    <property type="match status" value="1"/>
</dbReference>
<keyword evidence="2 9" id="KW-0436">Ligase</keyword>
<dbReference type="Proteomes" id="UP001138921">
    <property type="component" value="Unassembled WGS sequence"/>
</dbReference>
<keyword evidence="6 9" id="KW-0067">ATP-binding</keyword>
<feature type="binding site" evidence="9">
    <location>
        <begin position="100"/>
        <end position="103"/>
    </location>
    <ligand>
        <name>ATP</name>
        <dbReference type="ChEBI" id="CHEBI:30616"/>
    </ligand>
</feature>
<keyword evidence="5 9" id="KW-0093">Biotin biosynthesis</keyword>
<comment type="similarity">
    <text evidence="9">Belongs to the dethiobiotin synthetase family.</text>
</comment>
<evidence type="ECO:0000256" key="7">
    <source>
        <dbReference type="ARBA" id="ARBA00022842"/>
    </source>
</evidence>
<comment type="caution">
    <text evidence="9">Lacks conserved residue(s) required for the propagation of feature annotation.</text>
</comment>
<feature type="binding site" evidence="9">
    <location>
        <begin position="13"/>
        <end position="18"/>
    </location>
    <ligand>
        <name>ATP</name>
        <dbReference type="ChEBI" id="CHEBI:30616"/>
    </ligand>
</feature>
<dbReference type="Pfam" id="PF13500">
    <property type="entry name" value="AAA_26"/>
    <property type="match status" value="1"/>
</dbReference>
<accession>A0A9X1A6D0</accession>
<evidence type="ECO:0000313" key="11">
    <source>
        <dbReference type="Proteomes" id="UP001138921"/>
    </source>
</evidence>
<dbReference type="GO" id="GO:0005524">
    <property type="term" value="F:ATP binding"/>
    <property type="evidence" value="ECO:0007669"/>
    <property type="project" value="UniProtKB-UniRule"/>
</dbReference>
<evidence type="ECO:0000256" key="3">
    <source>
        <dbReference type="ARBA" id="ARBA00022723"/>
    </source>
</evidence>
<comment type="cofactor">
    <cofactor evidence="9">
        <name>Mg(2+)</name>
        <dbReference type="ChEBI" id="CHEBI:18420"/>
    </cofactor>
</comment>
<organism evidence="10 11">
    <name type="scientific">Aminobacter anthyllidis</name>
    <dbReference type="NCBI Taxonomy" id="1035067"/>
    <lineage>
        <taxon>Bacteria</taxon>
        <taxon>Pseudomonadati</taxon>
        <taxon>Pseudomonadota</taxon>
        <taxon>Alphaproteobacteria</taxon>
        <taxon>Hyphomicrobiales</taxon>
        <taxon>Phyllobacteriaceae</taxon>
        <taxon>Aminobacter</taxon>
    </lineage>
</organism>
<comment type="pathway">
    <text evidence="9">Cofactor biosynthesis; biotin biosynthesis; biotin from 7,8-diaminononanoate: step 1/2.</text>
</comment>
<feature type="binding site" evidence="9">
    <location>
        <position position="44"/>
    </location>
    <ligand>
        <name>ATP</name>
        <dbReference type="ChEBI" id="CHEBI:30616"/>
    </ligand>
</feature>
<feature type="binding site" evidence="9">
    <location>
        <position position="44"/>
    </location>
    <ligand>
        <name>Mg(2+)</name>
        <dbReference type="ChEBI" id="CHEBI:18420"/>
    </ligand>
</feature>
<dbReference type="InterPro" id="IPR027417">
    <property type="entry name" value="P-loop_NTPase"/>
</dbReference>
<sequence>MTASIVVTGTDTGIGKTVFAAGLTALLDGIYWKPVQSGIEEETDSEIVARLAGLSADRVLPETWRLKEPLSPHRAAELDGVEIDADALALPVNERPLIIEGAGGLMVPVNRRTLYIDVFARWQAPVVLCARTGLGTINHTLLSIEALRSRAVPLLGVAFIGDEMADTQRTIAEMGKVRVLGRLPRLDPLTPETLAENMHANFSATDFLEASP</sequence>
<comment type="subcellular location">
    <subcellularLocation>
        <location evidence="9">Cytoplasm</location>
    </subcellularLocation>
</comment>
<comment type="subunit">
    <text evidence="9">Homodimer.</text>
</comment>
<evidence type="ECO:0000256" key="1">
    <source>
        <dbReference type="ARBA" id="ARBA00022490"/>
    </source>
</evidence>
<dbReference type="GO" id="GO:0005829">
    <property type="term" value="C:cytosol"/>
    <property type="evidence" value="ECO:0007669"/>
    <property type="project" value="TreeGrafter"/>
</dbReference>
<dbReference type="GO" id="GO:0000287">
    <property type="term" value="F:magnesium ion binding"/>
    <property type="evidence" value="ECO:0007669"/>
    <property type="project" value="UniProtKB-UniRule"/>
</dbReference>
<gene>
    <name evidence="9 10" type="primary">bioD</name>
    <name evidence="10" type="ORF">J1C56_00495</name>
</gene>